<dbReference type="InterPro" id="IPR044992">
    <property type="entry name" value="ChyE-like"/>
</dbReference>
<dbReference type="InterPro" id="IPR017926">
    <property type="entry name" value="GATASE"/>
</dbReference>
<dbReference type="SUPFAM" id="SSF52317">
    <property type="entry name" value="Class I glutamine amidotransferase-like"/>
    <property type="match status" value="1"/>
</dbReference>
<dbReference type="PANTHER" id="PTHR42695">
    <property type="entry name" value="GLUTAMINE AMIDOTRANSFERASE YLR126C-RELATED"/>
    <property type="match status" value="1"/>
</dbReference>
<gene>
    <name evidence="2" type="ORF">G3N56_19395</name>
</gene>
<name>A0A7K3NRT7_9BACT</name>
<proteinExistence type="predicted"/>
<sequence>MRIHVLQHVEFEDCGGIRLWAEAQGHALATTRLDADETPPAPEAFDLLVVMGGPMNIHEDEAYPWLAAEKAAIRAAVDAGKGVLGICLGAQLLSHILGGSVTRGEHTEIGWHPVTLTPEGAAHPLFAGFPETFAAFHWHGDTFSIPEGAIHAATSQGCANQAFVLGDRVVGLQFHLESVPANLVRLIKHCGTEIVPGPYVQLPKEMHNGRAQFAPLKDHLHRFLDSLAAAIGK</sequence>
<keyword evidence="3" id="KW-1185">Reference proteome</keyword>
<dbReference type="EMBL" id="JAAGRQ010000161">
    <property type="protein sequence ID" value="NDY58906.1"/>
    <property type="molecule type" value="Genomic_DNA"/>
</dbReference>
<dbReference type="InterPro" id="IPR029062">
    <property type="entry name" value="Class_I_gatase-like"/>
</dbReference>
<feature type="domain" description="Glutamine amidotransferase" evidence="1">
    <location>
        <begin position="41"/>
        <end position="180"/>
    </location>
</feature>
<dbReference type="PANTHER" id="PTHR42695:SF5">
    <property type="entry name" value="GLUTAMINE AMIDOTRANSFERASE YLR126C-RELATED"/>
    <property type="match status" value="1"/>
</dbReference>
<accession>A0A7K3NRT7</accession>
<protein>
    <submittedName>
        <fullName evidence="2">Type 1 glutamine amidotransferase</fullName>
    </submittedName>
</protein>
<evidence type="ECO:0000259" key="1">
    <source>
        <dbReference type="Pfam" id="PF00117"/>
    </source>
</evidence>
<keyword evidence="2" id="KW-0808">Transferase</keyword>
<organism evidence="2 3">
    <name type="scientific">Desulfolutivibrio sulfodismutans</name>
    <dbReference type="NCBI Taxonomy" id="63561"/>
    <lineage>
        <taxon>Bacteria</taxon>
        <taxon>Pseudomonadati</taxon>
        <taxon>Thermodesulfobacteriota</taxon>
        <taxon>Desulfovibrionia</taxon>
        <taxon>Desulfovibrionales</taxon>
        <taxon>Desulfovibrionaceae</taxon>
        <taxon>Desulfolutivibrio</taxon>
    </lineage>
</organism>
<dbReference type="RefSeq" id="WP_163303968.1">
    <property type="nucleotide sequence ID" value="NZ_JAAGRQ010000161.1"/>
</dbReference>
<dbReference type="CDD" id="cd01741">
    <property type="entry name" value="GATase1_1"/>
    <property type="match status" value="1"/>
</dbReference>
<reference evidence="2 3" key="1">
    <citation type="submission" date="2020-02" db="EMBL/GenBank/DDBJ databases">
        <title>Comparative genomics of sulfur disproportionating microorganisms.</title>
        <authorList>
            <person name="Ward L.M."/>
            <person name="Bertran E."/>
            <person name="Johnston D.T."/>
        </authorList>
    </citation>
    <scope>NUCLEOTIDE SEQUENCE [LARGE SCALE GENOMIC DNA]</scope>
    <source>
        <strain evidence="2 3">DSM 3696</strain>
    </source>
</reference>
<dbReference type="Gene3D" id="3.40.50.880">
    <property type="match status" value="1"/>
</dbReference>
<dbReference type="Proteomes" id="UP000469724">
    <property type="component" value="Unassembled WGS sequence"/>
</dbReference>
<evidence type="ECO:0000313" key="3">
    <source>
        <dbReference type="Proteomes" id="UP000469724"/>
    </source>
</evidence>
<dbReference type="GO" id="GO:0016740">
    <property type="term" value="F:transferase activity"/>
    <property type="evidence" value="ECO:0007669"/>
    <property type="project" value="UniProtKB-KW"/>
</dbReference>
<dbReference type="FunFam" id="3.40.50.880:FF:000033">
    <property type="entry name" value="Glutamine amidotransferase class-I"/>
    <property type="match status" value="1"/>
</dbReference>
<comment type="caution">
    <text evidence="2">The sequence shown here is derived from an EMBL/GenBank/DDBJ whole genome shotgun (WGS) entry which is preliminary data.</text>
</comment>
<dbReference type="Pfam" id="PF00117">
    <property type="entry name" value="GATase"/>
    <property type="match status" value="1"/>
</dbReference>
<keyword evidence="2" id="KW-0315">Glutamine amidotransferase</keyword>
<dbReference type="AlphaFoldDB" id="A0A7K3NRT7"/>
<evidence type="ECO:0000313" key="2">
    <source>
        <dbReference type="EMBL" id="NDY58906.1"/>
    </source>
</evidence>
<dbReference type="PROSITE" id="PS51273">
    <property type="entry name" value="GATASE_TYPE_1"/>
    <property type="match status" value="1"/>
</dbReference>
<dbReference type="GO" id="GO:0005829">
    <property type="term" value="C:cytosol"/>
    <property type="evidence" value="ECO:0007669"/>
    <property type="project" value="TreeGrafter"/>
</dbReference>